<organism evidence="1 3">
    <name type="scientific">Gibberella zeae (strain ATCC MYA-4620 / CBS 123657 / FGSC 9075 / NRRL 31084 / PH-1)</name>
    <name type="common">Wheat head blight fungus</name>
    <name type="synonym">Fusarium graminearum</name>
    <dbReference type="NCBI Taxonomy" id="229533"/>
    <lineage>
        <taxon>Eukaryota</taxon>
        <taxon>Fungi</taxon>
        <taxon>Dikarya</taxon>
        <taxon>Ascomycota</taxon>
        <taxon>Pezizomycotina</taxon>
        <taxon>Sordariomycetes</taxon>
        <taxon>Hypocreomycetidae</taxon>
        <taxon>Hypocreales</taxon>
        <taxon>Nectriaceae</taxon>
        <taxon>Fusarium</taxon>
    </lineage>
</organism>
<accession>I1S9S0</accession>
<dbReference type="HOGENOM" id="CLU_3032517_0_0_1"/>
<name>I1S9S0_GIBZE</name>
<sequence>MGGPCAWRRFYRYEPYREVQPSRDARCITRHPNMASRDAELTQADQIRVYTVSCF</sequence>
<keyword evidence="3" id="KW-1185">Reference proteome</keyword>
<dbReference type="VEuPathDB" id="FungiDB:FGRAMPH1_01G26887"/>
<dbReference type="EMBL" id="HG970335">
    <property type="protein sequence ID" value="CEF82827.1"/>
    <property type="molecule type" value="Genomic_DNA"/>
</dbReference>
<dbReference type="KEGG" id="fgr:FGSG_13601"/>
<dbReference type="RefSeq" id="XP_011328196.1">
    <property type="nucleotide sequence ID" value="XM_011329894.1"/>
</dbReference>
<reference evidence="2 3" key="2">
    <citation type="journal article" date="2010" name="Nature">
        <title>Comparative genomics reveals mobile pathogenicity chromosomes in Fusarium.</title>
        <authorList>
            <person name="Ma L.J."/>
            <person name="van der Does H.C."/>
            <person name="Borkovich K.A."/>
            <person name="Coleman J.J."/>
            <person name="Daboussi M.J."/>
            <person name="Di Pietro A."/>
            <person name="Dufresne M."/>
            <person name="Freitag M."/>
            <person name="Grabherr M."/>
            <person name="Henrissat B."/>
            <person name="Houterman P.M."/>
            <person name="Kang S."/>
            <person name="Shim W.B."/>
            <person name="Woloshuk C."/>
            <person name="Xie X."/>
            <person name="Xu J.R."/>
            <person name="Antoniw J."/>
            <person name="Baker S.E."/>
            <person name="Bluhm B.H."/>
            <person name="Breakspear A."/>
            <person name="Brown D.W."/>
            <person name="Butchko R.A."/>
            <person name="Chapman S."/>
            <person name="Coulson R."/>
            <person name="Coutinho P.M."/>
            <person name="Danchin E.G."/>
            <person name="Diener A."/>
            <person name="Gale L.R."/>
            <person name="Gardiner D.M."/>
            <person name="Goff S."/>
            <person name="Hammond-Kosack K.E."/>
            <person name="Hilburn K."/>
            <person name="Hua-Van A."/>
            <person name="Jonkers W."/>
            <person name="Kazan K."/>
            <person name="Kodira C.D."/>
            <person name="Koehrsen M."/>
            <person name="Kumar L."/>
            <person name="Lee Y.H."/>
            <person name="Li L."/>
            <person name="Manners J.M."/>
            <person name="Miranda-Saavedra D."/>
            <person name="Mukherjee M."/>
            <person name="Park G."/>
            <person name="Park J."/>
            <person name="Park S.Y."/>
            <person name="Proctor R.H."/>
            <person name="Regev A."/>
            <person name="Ruiz-Roldan M.C."/>
            <person name="Sain D."/>
            <person name="Sakthikumar S."/>
            <person name="Sykes S."/>
            <person name="Schwartz D.C."/>
            <person name="Turgeon B.G."/>
            <person name="Wapinski I."/>
            <person name="Yoder O."/>
            <person name="Young S."/>
            <person name="Zeng Q."/>
            <person name="Zhou S."/>
            <person name="Galagan J."/>
            <person name="Cuomo C.A."/>
            <person name="Kistler H.C."/>
            <person name="Rep M."/>
        </authorList>
    </citation>
    <scope>GENOME REANNOTATION</scope>
    <source>
        <strain evidence="3">ATCC MYA-4620 / CBS 123657 / FGSC 9075 / NRRL 31084 / PH-1</strain>
        <strain evidence="2">PH-1 / ATCC MYA-4620 / FGSC 9075 / NRRL 31084</strain>
    </source>
</reference>
<dbReference type="InParanoid" id="I1S9S0"/>
<protein>
    <submittedName>
        <fullName evidence="1">Chromosome 4, complete genome</fullName>
    </submittedName>
</protein>
<reference evidence="2" key="4">
    <citation type="submission" date="2017-01" db="UniProtKB">
        <authorList>
            <consortium name="EnsemblFungi"/>
        </authorList>
    </citation>
    <scope>IDENTIFICATION</scope>
    <source>
        <strain evidence="2">PH-1 / ATCC MYA-4620 / FGSC 9075 / NRRL 31084</strain>
    </source>
</reference>
<dbReference type="AlphaFoldDB" id="I1S9S0"/>
<evidence type="ECO:0000313" key="3">
    <source>
        <dbReference type="Proteomes" id="UP000070720"/>
    </source>
</evidence>
<dbReference type="Proteomes" id="UP000070720">
    <property type="component" value="Chromosome 4"/>
</dbReference>
<reference evidence="2 3" key="1">
    <citation type="journal article" date="2007" name="Science">
        <title>The Fusarium graminearum genome reveals a link between localized polymorphism and pathogen specialization.</title>
        <authorList>
            <person name="Cuomo C.A."/>
            <person name="Gueldener U."/>
            <person name="Xu J.-R."/>
            <person name="Trail F."/>
            <person name="Turgeon B.G."/>
            <person name="Di Pietro A."/>
            <person name="Walton J.D."/>
            <person name="Ma L.-J."/>
            <person name="Baker S.E."/>
            <person name="Rep M."/>
            <person name="Adam G."/>
            <person name="Antoniw J."/>
            <person name="Baldwin T."/>
            <person name="Calvo S.E."/>
            <person name="Chang Y.-L."/>
            <person name="DeCaprio D."/>
            <person name="Gale L.R."/>
            <person name="Gnerre S."/>
            <person name="Goswami R.S."/>
            <person name="Hammond-Kosack K."/>
            <person name="Harris L.J."/>
            <person name="Hilburn K."/>
            <person name="Kennell J.C."/>
            <person name="Kroken S."/>
            <person name="Magnuson J.K."/>
            <person name="Mannhaupt G."/>
            <person name="Mauceli E.W."/>
            <person name="Mewes H.-W."/>
            <person name="Mitterbauer R."/>
            <person name="Muehlbauer G."/>
            <person name="Muensterkoetter M."/>
            <person name="Nelson D."/>
            <person name="O'Donnell K."/>
            <person name="Ouellet T."/>
            <person name="Qi W."/>
            <person name="Quesneville H."/>
            <person name="Roncero M.I.G."/>
            <person name="Seong K.-Y."/>
            <person name="Tetko I.V."/>
            <person name="Urban M."/>
            <person name="Waalwijk C."/>
            <person name="Ward T.J."/>
            <person name="Yao J."/>
            <person name="Birren B.W."/>
            <person name="Kistler H.C."/>
        </authorList>
    </citation>
    <scope>NUCLEOTIDE SEQUENCE [LARGE SCALE GENOMIC DNA]</scope>
    <source>
        <strain evidence="3">ATCC MYA-4620 / CBS 123657 / FGSC 9075 / NRRL 31084 / PH-1</strain>
        <strain evidence="2">PH-1 / ATCC MYA-4620 / FGSC 9075 / NRRL 31084</strain>
    </source>
</reference>
<evidence type="ECO:0000313" key="2">
    <source>
        <dbReference type="EnsemblFungi" id="CEF82827"/>
    </source>
</evidence>
<accession>A0A098DN99</accession>
<gene>
    <name evidence="1" type="ORF">FGRAMPH1_01T26887</name>
</gene>
<evidence type="ECO:0000313" key="1">
    <source>
        <dbReference type="EMBL" id="CEF82827.1"/>
    </source>
</evidence>
<reference evidence="1 3" key="3">
    <citation type="journal article" date="2015" name="BMC Genomics">
        <title>The completed genome sequence of the pathogenic ascomycete fungus Fusarium graminearum.</title>
        <authorList>
            <person name="King R."/>
            <person name="Urban M."/>
            <person name="Hammond-Kosack M.C."/>
            <person name="Hassani-Pak K."/>
            <person name="Hammond-Kosack K.E."/>
        </authorList>
    </citation>
    <scope>NUCLEOTIDE SEQUENCE [LARGE SCALE GENOMIC DNA]</scope>
    <source>
        <strain evidence="3">ATCC MYA-4620 / CBS 123657 / FGSC 9075 / NRRL 31084 / PH-1</strain>
        <strain evidence="1">PH-1</strain>
    </source>
</reference>
<dbReference type="EnsemblFungi" id="CEF82827">
    <property type="protein sequence ID" value="CEF82827"/>
    <property type="gene ID" value="FGRRES_13601"/>
</dbReference>
<proteinExistence type="predicted"/>